<protein>
    <submittedName>
        <fullName evidence="2">Glycosyltransferase family 2 protein</fullName>
    </submittedName>
</protein>
<dbReference type="PANTHER" id="PTHR43179:SF7">
    <property type="entry name" value="RHAMNOSYLTRANSFERASE WBBL"/>
    <property type="match status" value="1"/>
</dbReference>
<dbReference type="CDD" id="cd04186">
    <property type="entry name" value="GT_2_like_c"/>
    <property type="match status" value="1"/>
</dbReference>
<dbReference type="EMBL" id="JADEWN010000039">
    <property type="protein sequence ID" value="MBE9191767.1"/>
    <property type="molecule type" value="Genomic_DNA"/>
</dbReference>
<dbReference type="RefSeq" id="WP_193932901.1">
    <property type="nucleotide sequence ID" value="NZ_CAWPMZ010000071.1"/>
</dbReference>
<dbReference type="PANTHER" id="PTHR43179">
    <property type="entry name" value="RHAMNOSYLTRANSFERASE WBBL"/>
    <property type="match status" value="1"/>
</dbReference>
<dbReference type="SUPFAM" id="SSF53448">
    <property type="entry name" value="Nucleotide-diphospho-sugar transferases"/>
    <property type="match status" value="1"/>
</dbReference>
<name>A0ABR9UU03_9CHRO</name>
<comment type="caution">
    <text evidence="2">The sequence shown here is derived from an EMBL/GenBank/DDBJ whole genome shotgun (WGS) entry which is preliminary data.</text>
</comment>
<keyword evidence="3" id="KW-1185">Reference proteome</keyword>
<dbReference type="Pfam" id="PF00535">
    <property type="entry name" value="Glycos_transf_2"/>
    <property type="match status" value="1"/>
</dbReference>
<dbReference type="Proteomes" id="UP000651156">
    <property type="component" value="Unassembled WGS sequence"/>
</dbReference>
<accession>A0ABR9UU03</accession>
<evidence type="ECO:0000313" key="2">
    <source>
        <dbReference type="EMBL" id="MBE9191767.1"/>
    </source>
</evidence>
<reference evidence="2 3" key="1">
    <citation type="submission" date="2020-10" db="EMBL/GenBank/DDBJ databases">
        <authorList>
            <person name="Castelo-Branco R."/>
            <person name="Eusebio N."/>
            <person name="Adriana R."/>
            <person name="Vieira A."/>
            <person name="Brugerolle De Fraissinette N."/>
            <person name="Rezende De Castro R."/>
            <person name="Schneider M.P."/>
            <person name="Vasconcelos V."/>
            <person name="Leao P.N."/>
        </authorList>
    </citation>
    <scope>NUCLEOTIDE SEQUENCE [LARGE SCALE GENOMIC DNA]</scope>
    <source>
        <strain evidence="2 3">LEGE 06123</strain>
    </source>
</reference>
<evidence type="ECO:0000313" key="3">
    <source>
        <dbReference type="Proteomes" id="UP000651156"/>
    </source>
</evidence>
<dbReference type="InterPro" id="IPR029044">
    <property type="entry name" value="Nucleotide-diphossugar_trans"/>
</dbReference>
<gene>
    <name evidence="2" type="ORF">IQ230_15700</name>
</gene>
<organism evidence="2 3">
    <name type="scientific">Gloeocapsopsis crepidinum LEGE 06123</name>
    <dbReference type="NCBI Taxonomy" id="588587"/>
    <lineage>
        <taxon>Bacteria</taxon>
        <taxon>Bacillati</taxon>
        <taxon>Cyanobacteriota</taxon>
        <taxon>Cyanophyceae</taxon>
        <taxon>Oscillatoriophycideae</taxon>
        <taxon>Chroococcales</taxon>
        <taxon>Chroococcaceae</taxon>
        <taxon>Gloeocapsopsis</taxon>
    </lineage>
</organism>
<proteinExistence type="predicted"/>
<dbReference type="InterPro" id="IPR001173">
    <property type="entry name" value="Glyco_trans_2-like"/>
</dbReference>
<evidence type="ECO:0000259" key="1">
    <source>
        <dbReference type="Pfam" id="PF00535"/>
    </source>
</evidence>
<feature type="domain" description="Glycosyltransferase 2-like" evidence="1">
    <location>
        <begin position="7"/>
        <end position="175"/>
    </location>
</feature>
<dbReference type="Gene3D" id="3.90.550.10">
    <property type="entry name" value="Spore Coat Polysaccharide Biosynthesis Protein SpsA, Chain A"/>
    <property type="match status" value="1"/>
</dbReference>
<sequence>MEQVRVSIIIVNYNAGEVLVNCLKSIQRYIQSIRYEIIIVDNCSTDGSVALVKQNFPQLTIHKQENTGFGAGSNAGANLAQGEFLLFLNPDTLIKDDILFPLVELLEKEPKFGVVGPKILNFDGTLQSSNHSVLSIWQEFLIKSKNNLDEENISTQSEVSFVTGAAFFIRKKIFKLVGGFDERFFMYFEDVDLCLRVKEQGWKIIYAPQVSLVHIRGYSSRNISDLMTVEYRRSQIYYYQKHRPLWEQILLRIYLTSKFLIRATIKKKYLKIILLILNFKKYPLKINCD</sequence>